<dbReference type="EMBL" id="RRCN01000001">
    <property type="protein sequence ID" value="RRJ62972.1"/>
    <property type="molecule type" value="Genomic_DNA"/>
</dbReference>
<dbReference type="RefSeq" id="WP_101807367.1">
    <property type="nucleotide sequence ID" value="NZ_RRCN01000001.1"/>
</dbReference>
<evidence type="ECO:0000313" key="1">
    <source>
        <dbReference type="EMBL" id="RRJ62972.1"/>
    </source>
</evidence>
<evidence type="ECO:0000313" key="2">
    <source>
        <dbReference type="Proteomes" id="UP000267017"/>
    </source>
</evidence>
<name>A0A3P3TXX6_9BACL</name>
<proteinExistence type="predicted"/>
<dbReference type="AlphaFoldDB" id="A0A3P3TXX6"/>
<sequence>MQFTKQAMPMFTHDHAVYVRQMHDWHMKMAQYHDQLRAFHLERAKQFQKLAEERAKTSEISSDTSAA</sequence>
<comment type="caution">
    <text evidence="1">The sequence shown here is derived from an EMBL/GenBank/DDBJ whole genome shotgun (WGS) entry which is preliminary data.</text>
</comment>
<dbReference type="OrthoDB" id="2663092at2"/>
<gene>
    <name evidence="1" type="ORF">EHV15_08590</name>
</gene>
<organism evidence="1 2">
    <name type="scientific">Paenibacillus oralis</name>
    <dbReference type="NCBI Taxonomy" id="2490856"/>
    <lineage>
        <taxon>Bacteria</taxon>
        <taxon>Bacillati</taxon>
        <taxon>Bacillota</taxon>
        <taxon>Bacilli</taxon>
        <taxon>Bacillales</taxon>
        <taxon>Paenibacillaceae</taxon>
        <taxon>Paenibacillus</taxon>
    </lineage>
</organism>
<dbReference type="Proteomes" id="UP000267017">
    <property type="component" value="Unassembled WGS sequence"/>
</dbReference>
<protein>
    <submittedName>
        <fullName evidence="1">Uncharacterized protein</fullName>
    </submittedName>
</protein>
<accession>A0A3P3TXX6</accession>
<keyword evidence="2" id="KW-1185">Reference proteome</keyword>
<reference evidence="1 2" key="1">
    <citation type="submission" date="2018-11" db="EMBL/GenBank/DDBJ databases">
        <title>Genome sequencing of Paenibacillus sp. KCOM 3021 (= ChDC PVNT-B20).</title>
        <authorList>
            <person name="Kook J.-K."/>
            <person name="Park S.-N."/>
            <person name="Lim Y.K."/>
        </authorList>
    </citation>
    <scope>NUCLEOTIDE SEQUENCE [LARGE SCALE GENOMIC DNA]</scope>
    <source>
        <strain evidence="1 2">KCOM 3021</strain>
    </source>
</reference>